<dbReference type="AlphaFoldDB" id="A0A9W3PU59"/>
<sequence length="80" mass="9194">MVNNLRELIITKPKIPSDLLSSVTVDVVLAFQKLPIHHREMQISLESSSENYELKTEPLNFKYHRKNPLPHIIAKGDFLG</sequence>
<gene>
    <name evidence="1" type="ORF">CY96_28880</name>
</gene>
<reference evidence="2" key="1">
    <citation type="submission" date="2014-03" db="EMBL/GenBank/DDBJ databases">
        <title>The Complete Genome Sequence of Bacillus bombyseptieus.</title>
        <authorList>
            <person name="Cheng T."/>
            <person name="Lin P."/>
            <person name="Jin S."/>
            <person name="Wu Y."/>
            <person name="Fu B."/>
            <person name="Long R."/>
            <person name="Liu D."/>
            <person name="Guo Y."/>
            <person name="Peng L."/>
            <person name="Xia Q."/>
        </authorList>
    </citation>
    <scope>NUCLEOTIDE SEQUENCE [LARGE SCALE GENOMIC DNA]</scope>
    <source>
        <strain evidence="2">wang</strain>
        <plasmid evidence="2">pBb</plasmid>
    </source>
</reference>
<evidence type="ECO:0000313" key="1">
    <source>
        <dbReference type="EMBL" id="AHX21971.1"/>
    </source>
</evidence>
<keyword evidence="2" id="KW-1185">Reference proteome</keyword>
<keyword evidence="1" id="KW-0614">Plasmid</keyword>
<geneLocation type="plasmid" evidence="1 2">
    <name>pBb</name>
</geneLocation>
<dbReference type="KEGG" id="bby:CY96_28880"/>
<protein>
    <submittedName>
        <fullName evidence="1">Uncharacterized protein</fullName>
    </submittedName>
</protein>
<dbReference type="Proteomes" id="UP000031778">
    <property type="component" value="Plasmid pBb"/>
</dbReference>
<dbReference type="EMBL" id="CP007513">
    <property type="protein sequence ID" value="AHX21971.1"/>
    <property type="molecule type" value="Genomic_DNA"/>
</dbReference>
<organism evidence="1 2">
    <name type="scientific">Bacillus bombysepticus str. Wang</name>
    <dbReference type="NCBI Taxonomy" id="1330043"/>
    <lineage>
        <taxon>Bacteria</taxon>
        <taxon>Bacillati</taxon>
        <taxon>Bacillota</taxon>
        <taxon>Bacilli</taxon>
        <taxon>Bacillales</taxon>
        <taxon>Bacillaceae</taxon>
        <taxon>Bacillus</taxon>
        <taxon>Bacillus cereus group</taxon>
    </lineage>
</organism>
<evidence type="ECO:0000313" key="2">
    <source>
        <dbReference type="Proteomes" id="UP000031778"/>
    </source>
</evidence>
<name>A0A9W3PU59_9BACI</name>
<accession>A0A9W3PU59</accession>
<proteinExistence type="predicted"/>